<keyword evidence="3" id="KW-1185">Reference proteome</keyword>
<dbReference type="STRING" id="1484693.RS694_11625"/>
<evidence type="ECO:0000256" key="1">
    <source>
        <dbReference type="SAM" id="SignalP"/>
    </source>
</evidence>
<feature type="signal peptide" evidence="1">
    <location>
        <begin position="1"/>
        <end position="19"/>
    </location>
</feature>
<organism evidence="2 3">
    <name type="scientific">Rhodoferax saidenbachensis</name>
    <dbReference type="NCBI Taxonomy" id="1484693"/>
    <lineage>
        <taxon>Bacteria</taxon>
        <taxon>Pseudomonadati</taxon>
        <taxon>Pseudomonadota</taxon>
        <taxon>Betaproteobacteria</taxon>
        <taxon>Burkholderiales</taxon>
        <taxon>Comamonadaceae</taxon>
        <taxon>Rhodoferax</taxon>
    </lineage>
</organism>
<proteinExistence type="predicted"/>
<sequence length="239" mass="25921">MSNSLKYLLVLLVATLATGCSTTTTLKPEQTSRIQKVGVISLLPDTLIYQKIGITVFNNERVEKPVATNLNDAGRAGAESAFRGAKRQVKQLDVNVTEVRNLFKPGVIVFSWPPEKAKALLVQLAKQHDLDSIAIVGEVFDGDNGYAGVRYFLRGGFNSIENHGIRADTEVTLYDAKGEVLISRSSGLGEQYPVLRPDGKPWASKIEDNLDAATQAQVLSSMKSVISTKTVSQIQAMGL</sequence>
<feature type="chain" id="PRO_5010235432" description="Curli production assembly/transport component CsgG" evidence="1">
    <location>
        <begin position="20"/>
        <end position="239"/>
    </location>
</feature>
<dbReference type="EMBL" id="CP019239">
    <property type="protein sequence ID" value="APW43112.1"/>
    <property type="molecule type" value="Genomic_DNA"/>
</dbReference>
<dbReference type="KEGG" id="rsb:RS694_11625"/>
<protein>
    <recommendedName>
        <fullName evidence="4">Curli production assembly/transport component CsgG</fullName>
    </recommendedName>
</protein>
<accession>A0A1P8KAU6</accession>
<gene>
    <name evidence="2" type="ORF">RS694_11625</name>
</gene>
<name>A0A1P8KAU6_9BURK</name>
<evidence type="ECO:0000313" key="2">
    <source>
        <dbReference type="EMBL" id="APW43112.1"/>
    </source>
</evidence>
<keyword evidence="1" id="KW-0732">Signal</keyword>
<evidence type="ECO:0000313" key="3">
    <source>
        <dbReference type="Proteomes" id="UP000186110"/>
    </source>
</evidence>
<dbReference type="AlphaFoldDB" id="A0A1P8KAU6"/>
<dbReference type="PROSITE" id="PS51257">
    <property type="entry name" value="PROKAR_LIPOPROTEIN"/>
    <property type="match status" value="1"/>
</dbReference>
<reference evidence="2 3" key="1">
    <citation type="submission" date="2017-01" db="EMBL/GenBank/DDBJ databases">
        <authorList>
            <person name="Mah S.A."/>
            <person name="Swanson W.J."/>
            <person name="Moy G.W."/>
            <person name="Vacquier V.D."/>
        </authorList>
    </citation>
    <scope>NUCLEOTIDE SEQUENCE [LARGE SCALE GENOMIC DNA]</scope>
    <source>
        <strain evidence="2 3">DSM 22694</strain>
    </source>
</reference>
<evidence type="ECO:0008006" key="4">
    <source>
        <dbReference type="Google" id="ProtNLM"/>
    </source>
</evidence>
<dbReference type="Proteomes" id="UP000186110">
    <property type="component" value="Chromosome"/>
</dbReference>